<keyword evidence="13" id="KW-0256">Endoplasmic reticulum</keyword>
<evidence type="ECO:0000313" key="25">
    <source>
        <dbReference type="Proteomes" id="UP000494040"/>
    </source>
</evidence>
<evidence type="ECO:0000256" key="15">
    <source>
        <dbReference type="ARBA" id="ARBA00023034"/>
    </source>
</evidence>
<dbReference type="GO" id="GO:0046872">
    <property type="term" value="F:metal ion binding"/>
    <property type="evidence" value="ECO:0007669"/>
    <property type="project" value="UniProtKB-KW"/>
</dbReference>
<dbReference type="GO" id="GO:0005615">
    <property type="term" value="C:extracellular space"/>
    <property type="evidence" value="ECO:0007669"/>
    <property type="project" value="TreeGrafter"/>
</dbReference>
<evidence type="ECO:0000256" key="16">
    <source>
        <dbReference type="ARBA" id="ARBA00023049"/>
    </source>
</evidence>
<evidence type="ECO:0000313" key="24">
    <source>
        <dbReference type="EnsemblMetazoa" id="XP_014249708.1"/>
    </source>
</evidence>
<keyword evidence="17" id="KW-0865">Zymogen</keyword>
<dbReference type="GO" id="GO:0006508">
    <property type="term" value="P:proteolysis"/>
    <property type="evidence" value="ECO:0007669"/>
    <property type="project" value="UniProtKB-KW"/>
</dbReference>
<evidence type="ECO:0000256" key="9">
    <source>
        <dbReference type="ARBA" id="ARBA00022670"/>
    </source>
</evidence>
<dbReference type="GO" id="GO:0005794">
    <property type="term" value="C:Golgi apparatus"/>
    <property type="evidence" value="ECO:0007669"/>
    <property type="project" value="UniProtKB-SubCell"/>
</dbReference>
<dbReference type="SUPFAM" id="SSF53187">
    <property type="entry name" value="Zn-dependent exopeptidases"/>
    <property type="match status" value="1"/>
</dbReference>
<comment type="similarity">
    <text evidence="5">Belongs to the peptidase M28 family.</text>
</comment>
<dbReference type="Gene3D" id="3.50.30.30">
    <property type="match status" value="1"/>
</dbReference>
<dbReference type="PANTHER" id="PTHR12053">
    <property type="entry name" value="PROTEASE FAMILY M28 PLASMA GLUTAMATE CARBOXYPEPTIDASE-RELATED"/>
    <property type="match status" value="1"/>
</dbReference>
<dbReference type="InterPro" id="IPR007484">
    <property type="entry name" value="Peptidase_M28"/>
</dbReference>
<evidence type="ECO:0000256" key="12">
    <source>
        <dbReference type="ARBA" id="ARBA00022801"/>
    </source>
</evidence>
<dbReference type="GO" id="GO:0070573">
    <property type="term" value="F:metallodipeptidase activity"/>
    <property type="evidence" value="ECO:0007669"/>
    <property type="project" value="InterPro"/>
</dbReference>
<evidence type="ECO:0000256" key="11">
    <source>
        <dbReference type="ARBA" id="ARBA00022729"/>
    </source>
</evidence>
<keyword evidence="10" id="KW-0479">Metal-binding</keyword>
<accession>A0A8I6RNT6</accession>
<dbReference type="Pfam" id="PF04389">
    <property type="entry name" value="Peptidase_M28"/>
    <property type="match status" value="1"/>
</dbReference>
<name>A0A8I6RNT6_CIMLE</name>
<dbReference type="GO" id="GO:0004180">
    <property type="term" value="F:carboxypeptidase activity"/>
    <property type="evidence" value="ECO:0007669"/>
    <property type="project" value="UniProtKB-KW"/>
</dbReference>
<evidence type="ECO:0000256" key="1">
    <source>
        <dbReference type="ARBA" id="ARBA00004240"/>
    </source>
</evidence>
<evidence type="ECO:0000256" key="19">
    <source>
        <dbReference type="ARBA" id="ARBA00023228"/>
    </source>
</evidence>
<gene>
    <name evidence="24" type="primary">106666785</name>
</gene>
<keyword evidence="15" id="KW-0333">Golgi apparatus</keyword>
<dbReference type="InterPro" id="IPR039866">
    <property type="entry name" value="CPQ"/>
</dbReference>
<dbReference type="OMA" id="IVFYNRP"/>
<evidence type="ECO:0000256" key="14">
    <source>
        <dbReference type="ARBA" id="ARBA00022833"/>
    </source>
</evidence>
<feature type="chain" id="PRO_5035327108" description="Carboxypeptidase Q" evidence="22">
    <location>
        <begin position="23"/>
        <end position="473"/>
    </location>
</feature>
<keyword evidence="7" id="KW-0964">Secreted</keyword>
<evidence type="ECO:0000256" key="17">
    <source>
        <dbReference type="ARBA" id="ARBA00023145"/>
    </source>
</evidence>
<evidence type="ECO:0000256" key="4">
    <source>
        <dbReference type="ARBA" id="ARBA00004613"/>
    </source>
</evidence>
<evidence type="ECO:0000256" key="8">
    <source>
        <dbReference type="ARBA" id="ARBA00022645"/>
    </source>
</evidence>
<dbReference type="GO" id="GO:0005783">
    <property type="term" value="C:endoplasmic reticulum"/>
    <property type="evidence" value="ECO:0007669"/>
    <property type="project" value="UniProtKB-SubCell"/>
</dbReference>
<dbReference type="GO" id="GO:0005764">
    <property type="term" value="C:lysosome"/>
    <property type="evidence" value="ECO:0007669"/>
    <property type="project" value="UniProtKB-SubCell"/>
</dbReference>
<keyword evidence="25" id="KW-1185">Reference proteome</keyword>
<keyword evidence="14" id="KW-0862">Zinc</keyword>
<organism evidence="24 25">
    <name type="scientific">Cimex lectularius</name>
    <name type="common">Bed bug</name>
    <name type="synonym">Acanthia lectularia</name>
    <dbReference type="NCBI Taxonomy" id="79782"/>
    <lineage>
        <taxon>Eukaryota</taxon>
        <taxon>Metazoa</taxon>
        <taxon>Ecdysozoa</taxon>
        <taxon>Arthropoda</taxon>
        <taxon>Hexapoda</taxon>
        <taxon>Insecta</taxon>
        <taxon>Pterygota</taxon>
        <taxon>Neoptera</taxon>
        <taxon>Paraneoptera</taxon>
        <taxon>Hemiptera</taxon>
        <taxon>Heteroptera</taxon>
        <taxon>Panheteroptera</taxon>
        <taxon>Cimicomorpha</taxon>
        <taxon>Cimicidae</taxon>
        <taxon>Cimex</taxon>
    </lineage>
</organism>
<evidence type="ECO:0000256" key="5">
    <source>
        <dbReference type="ARBA" id="ARBA00010918"/>
    </source>
</evidence>
<evidence type="ECO:0000256" key="7">
    <source>
        <dbReference type="ARBA" id="ARBA00022525"/>
    </source>
</evidence>
<reference evidence="24" key="1">
    <citation type="submission" date="2022-01" db="UniProtKB">
        <authorList>
            <consortium name="EnsemblMetazoa"/>
        </authorList>
    </citation>
    <scope>IDENTIFICATION</scope>
</reference>
<feature type="domain" description="Peptidase M28" evidence="23">
    <location>
        <begin position="272"/>
        <end position="458"/>
    </location>
</feature>
<keyword evidence="18" id="KW-0325">Glycoprotein</keyword>
<dbReference type="Gene3D" id="3.40.630.10">
    <property type="entry name" value="Zn peptidases"/>
    <property type="match status" value="1"/>
</dbReference>
<comment type="subunit">
    <text evidence="20">Homodimer. The monomeric form is inactive while the homodimer is active.</text>
</comment>
<dbReference type="GO" id="GO:0043171">
    <property type="term" value="P:peptide catabolic process"/>
    <property type="evidence" value="ECO:0007669"/>
    <property type="project" value="TreeGrafter"/>
</dbReference>
<evidence type="ECO:0000256" key="20">
    <source>
        <dbReference type="ARBA" id="ARBA00025833"/>
    </source>
</evidence>
<dbReference type="OrthoDB" id="10013407at2759"/>
<feature type="signal peptide" evidence="22">
    <location>
        <begin position="1"/>
        <end position="22"/>
    </location>
</feature>
<keyword evidence="12" id="KW-0378">Hydrolase</keyword>
<evidence type="ECO:0000256" key="18">
    <source>
        <dbReference type="ARBA" id="ARBA00023180"/>
    </source>
</evidence>
<sequence>MTGYPVSMIALIFLALLGQGTAGPTPKPAGYCELEPSLVEEIQGYKTAVQKINEAVTNGKAKGKVYEELATFVDKFGFRMSGTKNLENAIDYMLNKSMDLGLDNVHGEPVTVPHWVRGHEEATLLKPRQANLKLLGLGGSVSTPKDGITAKVLVVQSFKELENRANEAKGKIVVFVEKWESYGKTVTYRVNAAVKTAEAGGVASLIRSITPFSISSPHTGWQAYKKGVKQIPTAAITVEDAEMLLRMSKRGEEIEINLKMEANMMDPVQSRNTVVEVTGHENKDEYVLVSGHLDSWDVGDGAMDDGGGAFISWYSIVLLKQLGLVPKRTVRAVLWTGEEEGLIGAAAYKNANPVNNLVLAMESDEGTFSPRGISFKGVPKAVCIMKEVMKLMTPMNATDFTLSNDIGSDVMVWANSPVPLAALANANEKYFWFHHSDGDRMTVENSKELDKCLALWASVSYVVANLSVRLPTV</sequence>
<dbReference type="EnsemblMetazoa" id="XM_014394222.2">
    <property type="protein sequence ID" value="XP_014249708.1"/>
    <property type="gene ID" value="LOC106666785"/>
</dbReference>
<evidence type="ECO:0000256" key="10">
    <source>
        <dbReference type="ARBA" id="ARBA00022723"/>
    </source>
</evidence>
<evidence type="ECO:0000259" key="23">
    <source>
        <dbReference type="Pfam" id="PF04389"/>
    </source>
</evidence>
<evidence type="ECO:0000256" key="2">
    <source>
        <dbReference type="ARBA" id="ARBA00004371"/>
    </source>
</evidence>
<dbReference type="AlphaFoldDB" id="A0A8I6RNT6"/>
<keyword evidence="9" id="KW-0645">Protease</keyword>
<comment type="subcellular location">
    <subcellularLocation>
        <location evidence="1">Endoplasmic reticulum</location>
    </subcellularLocation>
    <subcellularLocation>
        <location evidence="3">Golgi apparatus</location>
    </subcellularLocation>
    <subcellularLocation>
        <location evidence="2">Lysosome</location>
    </subcellularLocation>
    <subcellularLocation>
        <location evidence="4">Secreted</location>
    </subcellularLocation>
</comment>
<dbReference type="Proteomes" id="UP000494040">
    <property type="component" value="Unassembled WGS sequence"/>
</dbReference>
<evidence type="ECO:0000256" key="13">
    <source>
        <dbReference type="ARBA" id="ARBA00022824"/>
    </source>
</evidence>
<keyword evidence="19" id="KW-0458">Lysosome</keyword>
<protein>
    <recommendedName>
        <fullName evidence="6">Carboxypeptidase Q</fullName>
    </recommendedName>
    <alternativeName>
        <fullName evidence="21">Plasma glutamate carboxypeptidase</fullName>
    </alternativeName>
</protein>
<evidence type="ECO:0000256" key="3">
    <source>
        <dbReference type="ARBA" id="ARBA00004555"/>
    </source>
</evidence>
<evidence type="ECO:0000256" key="21">
    <source>
        <dbReference type="ARBA" id="ARBA00033328"/>
    </source>
</evidence>
<keyword evidence="16" id="KW-0482">Metalloprotease</keyword>
<dbReference type="PANTHER" id="PTHR12053:SF3">
    <property type="entry name" value="CARBOXYPEPTIDASE Q"/>
    <property type="match status" value="1"/>
</dbReference>
<evidence type="ECO:0000256" key="22">
    <source>
        <dbReference type="SAM" id="SignalP"/>
    </source>
</evidence>
<dbReference type="KEGG" id="clec:106666785"/>
<proteinExistence type="inferred from homology"/>
<keyword evidence="8" id="KW-0121">Carboxypeptidase</keyword>
<dbReference type="FunFam" id="3.50.30.30:FF:000009">
    <property type="entry name" value="Carboxypeptidase Q"/>
    <property type="match status" value="1"/>
</dbReference>
<evidence type="ECO:0000256" key="6">
    <source>
        <dbReference type="ARBA" id="ARBA00014116"/>
    </source>
</evidence>
<keyword evidence="11 22" id="KW-0732">Signal</keyword>